<organism evidence="1">
    <name type="scientific">mine drainage metagenome</name>
    <dbReference type="NCBI Taxonomy" id="410659"/>
    <lineage>
        <taxon>unclassified sequences</taxon>
        <taxon>metagenomes</taxon>
        <taxon>ecological metagenomes</taxon>
    </lineage>
</organism>
<sequence>DAELIIGLSTGVQNETVQGRINERHMGSIDMEPVREMVEEILEGGKTAFEMRRQKYGF</sequence>
<gene>
    <name evidence="1" type="ORF">B2A_11759</name>
</gene>
<comment type="caution">
    <text evidence="1">The sequence shown here is derived from an EMBL/GenBank/DDBJ whole genome shotgun (WGS) entry which is preliminary data.</text>
</comment>
<proteinExistence type="predicted"/>
<protein>
    <submittedName>
        <fullName evidence="1">Uncharacterized protein</fullName>
    </submittedName>
</protein>
<name>T1AA72_9ZZZZ</name>
<evidence type="ECO:0000313" key="1">
    <source>
        <dbReference type="EMBL" id="EQD37824.1"/>
    </source>
</evidence>
<dbReference type="AlphaFoldDB" id="T1AA72"/>
<reference evidence="1" key="1">
    <citation type="submission" date="2013-08" db="EMBL/GenBank/DDBJ databases">
        <authorList>
            <person name="Mendez C."/>
            <person name="Richter M."/>
            <person name="Ferrer M."/>
            <person name="Sanchez J."/>
        </authorList>
    </citation>
    <scope>NUCLEOTIDE SEQUENCE</scope>
</reference>
<reference evidence="1" key="2">
    <citation type="journal article" date="2014" name="ISME J.">
        <title>Microbial stratification in low pH oxic and suboxic macroscopic growths along an acid mine drainage.</title>
        <authorList>
            <person name="Mendez-Garcia C."/>
            <person name="Mesa V."/>
            <person name="Sprenger R.R."/>
            <person name="Richter M."/>
            <person name="Diez M.S."/>
            <person name="Solano J."/>
            <person name="Bargiela R."/>
            <person name="Golyshina O.V."/>
            <person name="Manteca A."/>
            <person name="Ramos J.L."/>
            <person name="Gallego J.R."/>
            <person name="Llorente I."/>
            <person name="Martins Dos Santos V.A."/>
            <person name="Jensen O.N."/>
            <person name="Pelaez A.I."/>
            <person name="Sanchez J."/>
            <person name="Ferrer M."/>
        </authorList>
    </citation>
    <scope>NUCLEOTIDE SEQUENCE</scope>
</reference>
<accession>T1AA72</accession>
<dbReference type="EMBL" id="AUZZ01008499">
    <property type="protein sequence ID" value="EQD37824.1"/>
    <property type="molecule type" value="Genomic_DNA"/>
</dbReference>
<feature type="non-terminal residue" evidence="1">
    <location>
        <position position="1"/>
    </location>
</feature>